<dbReference type="InterPro" id="IPR006180">
    <property type="entry name" value="3-OHacyl-CoA_DH_CS"/>
</dbReference>
<dbReference type="PANTHER" id="PTHR48075:SF5">
    <property type="entry name" value="3-HYDROXYBUTYRYL-COA DEHYDROGENASE"/>
    <property type="match status" value="1"/>
</dbReference>
<evidence type="ECO:0000259" key="3">
    <source>
        <dbReference type="Pfam" id="PF00725"/>
    </source>
</evidence>
<evidence type="ECO:0000256" key="1">
    <source>
        <dbReference type="ARBA" id="ARBA00023002"/>
    </source>
</evidence>
<dbReference type="PIRSF" id="PIRSF000105">
    <property type="entry name" value="HCDH"/>
    <property type="match status" value="1"/>
</dbReference>
<dbReference type="FunFam" id="3.40.50.720:FF:000009">
    <property type="entry name" value="Fatty oxidation complex, alpha subunit"/>
    <property type="match status" value="1"/>
</dbReference>
<comment type="caution">
    <text evidence="5">The sequence shown here is derived from an EMBL/GenBank/DDBJ whole genome shotgun (WGS) entry which is preliminary data.</text>
</comment>
<dbReference type="GO" id="GO:0006635">
    <property type="term" value="P:fatty acid beta-oxidation"/>
    <property type="evidence" value="ECO:0007669"/>
    <property type="project" value="TreeGrafter"/>
</dbReference>
<dbReference type="SUPFAM" id="SSF48179">
    <property type="entry name" value="6-phosphogluconate dehydrogenase C-terminal domain-like"/>
    <property type="match status" value="1"/>
</dbReference>
<dbReference type="InterPro" id="IPR006176">
    <property type="entry name" value="3-OHacyl-CoA_DH_NAD-bd"/>
</dbReference>
<dbReference type="GO" id="GO:0008691">
    <property type="term" value="F:3-hydroxybutyryl-CoA dehydrogenase activity"/>
    <property type="evidence" value="ECO:0007669"/>
    <property type="project" value="TreeGrafter"/>
</dbReference>
<gene>
    <name evidence="5" type="ORF">LX80_01516</name>
</gene>
<feature type="site" description="Important for catalytic activity" evidence="2">
    <location>
        <position position="140"/>
    </location>
</feature>
<proteinExistence type="predicted"/>
<evidence type="ECO:0000256" key="2">
    <source>
        <dbReference type="PIRSR" id="PIRSR000105-1"/>
    </source>
</evidence>
<evidence type="ECO:0000313" key="5">
    <source>
        <dbReference type="EMBL" id="PZX62822.1"/>
    </source>
</evidence>
<dbReference type="GO" id="GO:0070403">
    <property type="term" value="F:NAD+ binding"/>
    <property type="evidence" value="ECO:0007669"/>
    <property type="project" value="InterPro"/>
</dbReference>
<feature type="domain" description="3-hydroxyacyl-CoA dehydrogenase C-terminal" evidence="3">
    <location>
        <begin position="186"/>
        <end position="282"/>
    </location>
</feature>
<accession>A0A2W7THR3</accession>
<organism evidence="5 6">
    <name type="scientific">Hydrotalea sandarakina</name>
    <dbReference type="NCBI Taxonomy" id="1004304"/>
    <lineage>
        <taxon>Bacteria</taxon>
        <taxon>Pseudomonadati</taxon>
        <taxon>Bacteroidota</taxon>
        <taxon>Chitinophagia</taxon>
        <taxon>Chitinophagales</taxon>
        <taxon>Chitinophagaceae</taxon>
        <taxon>Hydrotalea</taxon>
    </lineage>
</organism>
<dbReference type="RefSeq" id="WP_111294872.1">
    <property type="nucleotide sequence ID" value="NZ_QKZV01000004.1"/>
</dbReference>
<dbReference type="Pfam" id="PF00725">
    <property type="entry name" value="3HCDH"/>
    <property type="match status" value="1"/>
</dbReference>
<reference evidence="5 6" key="1">
    <citation type="submission" date="2018-06" db="EMBL/GenBank/DDBJ databases">
        <title>Genomic Encyclopedia of Archaeal and Bacterial Type Strains, Phase II (KMG-II): from individual species to whole genera.</title>
        <authorList>
            <person name="Goeker M."/>
        </authorList>
    </citation>
    <scope>NUCLEOTIDE SEQUENCE [LARGE SCALE GENOMIC DNA]</scope>
    <source>
        <strain evidence="5 6">DSM 23241</strain>
    </source>
</reference>
<feature type="domain" description="3-hydroxyacyl-CoA dehydrogenase NAD binding" evidence="4">
    <location>
        <begin position="6"/>
        <end position="183"/>
    </location>
</feature>
<dbReference type="SUPFAM" id="SSF51735">
    <property type="entry name" value="NAD(P)-binding Rossmann-fold domains"/>
    <property type="match status" value="1"/>
</dbReference>
<dbReference type="Gene3D" id="3.40.50.720">
    <property type="entry name" value="NAD(P)-binding Rossmann-like Domain"/>
    <property type="match status" value="1"/>
</dbReference>
<keyword evidence="1" id="KW-0560">Oxidoreductase</keyword>
<dbReference type="AlphaFoldDB" id="A0A2W7THR3"/>
<dbReference type="PANTHER" id="PTHR48075">
    <property type="entry name" value="3-HYDROXYACYL-COA DEHYDROGENASE FAMILY PROTEIN"/>
    <property type="match status" value="1"/>
</dbReference>
<sequence>MQTITTIAVCGAGTMGSGIAQLCAQKGIQTIVFEVNEAVLAKSRDGIAKNLNLLQQKGKLDAQQVTDIFNRLQFTHEIQNCKAPVIIEAIIEQQEAKVSLFNQLLAVNNYNCILASNTSSISINALAKAIERPELLAGLHFFNPATIMQLVEVIKGAQTLPEIIDTLIALSKQLGKTPVLCNDAPGFIVNRVARPYYLEALRLVEQGLATVEQVDEIMEASGFKMGPFKLMDLIGIDINYGVSCIVWEALGKPTRLQPSALQQQKVTLQQLGKKTGKGFYEY</sequence>
<dbReference type="Pfam" id="PF02737">
    <property type="entry name" value="3HCDH_N"/>
    <property type="match status" value="1"/>
</dbReference>
<evidence type="ECO:0000313" key="6">
    <source>
        <dbReference type="Proteomes" id="UP000249720"/>
    </source>
</evidence>
<protein>
    <submittedName>
        <fullName evidence="5">3-hydroxybutyryl-CoA dehydrogenase</fullName>
    </submittedName>
</protein>
<evidence type="ECO:0000259" key="4">
    <source>
        <dbReference type="Pfam" id="PF02737"/>
    </source>
</evidence>
<dbReference type="InterPro" id="IPR006108">
    <property type="entry name" value="3HC_DH_C"/>
</dbReference>
<dbReference type="Proteomes" id="UP000249720">
    <property type="component" value="Unassembled WGS sequence"/>
</dbReference>
<dbReference type="InterPro" id="IPR022694">
    <property type="entry name" value="3-OHacyl-CoA_DH"/>
</dbReference>
<name>A0A2W7THR3_9BACT</name>
<dbReference type="InterPro" id="IPR036291">
    <property type="entry name" value="NAD(P)-bd_dom_sf"/>
</dbReference>
<dbReference type="Gene3D" id="1.10.1040.50">
    <property type="match status" value="1"/>
</dbReference>
<dbReference type="EMBL" id="QKZV01000004">
    <property type="protein sequence ID" value="PZX62822.1"/>
    <property type="molecule type" value="Genomic_DNA"/>
</dbReference>
<keyword evidence="6" id="KW-1185">Reference proteome</keyword>
<dbReference type="OrthoDB" id="9771883at2"/>
<dbReference type="InterPro" id="IPR008927">
    <property type="entry name" value="6-PGluconate_DH-like_C_sf"/>
</dbReference>
<dbReference type="PROSITE" id="PS00067">
    <property type="entry name" value="3HCDH"/>
    <property type="match status" value="1"/>
</dbReference>